<evidence type="ECO:0000313" key="2">
    <source>
        <dbReference type="Proteomes" id="UP000515307"/>
    </source>
</evidence>
<protein>
    <submittedName>
        <fullName evidence="1">Uncharacterized protein</fullName>
    </submittedName>
</protein>
<proteinExistence type="predicted"/>
<organism evidence="1 2">
    <name type="scientific">Streptomyces finlayi</name>
    <dbReference type="NCBI Taxonomy" id="67296"/>
    <lineage>
        <taxon>Bacteria</taxon>
        <taxon>Bacillati</taxon>
        <taxon>Actinomycetota</taxon>
        <taxon>Actinomycetes</taxon>
        <taxon>Kitasatosporales</taxon>
        <taxon>Streptomycetaceae</taxon>
        <taxon>Streptomyces</taxon>
    </lineage>
</organism>
<evidence type="ECO:0000313" key="1">
    <source>
        <dbReference type="EMBL" id="QNE79267.1"/>
    </source>
</evidence>
<reference evidence="2" key="1">
    <citation type="submission" date="2019-10" db="EMBL/GenBank/DDBJ databases">
        <title>Antimicrobial potential of Antarctic Bacteria.</title>
        <authorList>
            <person name="Benaud N."/>
            <person name="Edwards R.J."/>
            <person name="Ferrari B.C."/>
        </authorList>
    </citation>
    <scope>NUCLEOTIDE SEQUENCE [LARGE SCALE GENOMIC DNA]</scope>
    <source>
        <strain evidence="2">NBSH44</strain>
    </source>
</reference>
<dbReference type="Proteomes" id="UP000515307">
    <property type="component" value="Chromosome"/>
</dbReference>
<dbReference type="EMBL" id="CP045702">
    <property type="protein sequence ID" value="QNE79267.1"/>
    <property type="molecule type" value="Genomic_DNA"/>
</dbReference>
<keyword evidence="2" id="KW-1185">Reference proteome</keyword>
<gene>
    <name evidence="1" type="ORF">F0344_16545</name>
</gene>
<dbReference type="AlphaFoldDB" id="A0A7G7BVA2"/>
<dbReference type="KEGG" id="sfiy:F0344_16545"/>
<sequence length="105" mass="11250">MTITCQKLHFASSAGGLDLDWKALSTIDLVSVATFQTSFVNTHGQRVKTMVHTPWASLAFAVAAITAFPAHPRLLSGGWLPPGFEQKCARFGRPCRPAATLAAPQ</sequence>
<accession>A0A7G7BVA2</accession>
<name>A0A7G7BVA2_9ACTN</name>